<keyword evidence="1" id="KW-1133">Transmembrane helix</keyword>
<name>A0A2L2SS86_9HYPO</name>
<feature type="transmembrane region" description="Helical" evidence="1">
    <location>
        <begin position="186"/>
        <end position="204"/>
    </location>
</feature>
<protein>
    <recommendedName>
        <fullName evidence="2">DUF6594 domain-containing protein</fullName>
    </recommendedName>
</protein>
<proteinExistence type="predicted"/>
<evidence type="ECO:0000259" key="2">
    <source>
        <dbReference type="Pfam" id="PF20237"/>
    </source>
</evidence>
<reference evidence="4" key="1">
    <citation type="submission" date="2014-10" db="EMBL/GenBank/DDBJ databases">
        <authorList>
            <person name="King R."/>
        </authorList>
    </citation>
    <scope>NUCLEOTIDE SEQUENCE [LARGE SCALE GENOMIC DNA]</scope>
    <source>
        <strain evidence="4">A3/5</strain>
    </source>
</reference>
<evidence type="ECO:0000313" key="4">
    <source>
        <dbReference type="Proteomes" id="UP000245910"/>
    </source>
</evidence>
<keyword evidence="1" id="KW-0472">Membrane</keyword>
<dbReference type="InterPro" id="IPR046529">
    <property type="entry name" value="DUF6594"/>
</dbReference>
<feature type="transmembrane region" description="Helical" evidence="1">
    <location>
        <begin position="155"/>
        <end position="180"/>
    </location>
</feature>
<organism evidence="3 4">
    <name type="scientific">Fusarium venenatum</name>
    <dbReference type="NCBI Taxonomy" id="56646"/>
    <lineage>
        <taxon>Eukaryota</taxon>
        <taxon>Fungi</taxon>
        <taxon>Dikarya</taxon>
        <taxon>Ascomycota</taxon>
        <taxon>Pezizomycotina</taxon>
        <taxon>Sordariomycetes</taxon>
        <taxon>Hypocreomycetidae</taxon>
        <taxon>Hypocreales</taxon>
        <taxon>Nectriaceae</taxon>
        <taxon>Fusarium</taxon>
    </lineage>
</organism>
<dbReference type="AlphaFoldDB" id="A0A2L2SS86"/>
<feature type="transmembrane region" description="Helical" evidence="1">
    <location>
        <begin position="211"/>
        <end position="228"/>
    </location>
</feature>
<feature type="domain" description="DUF6594" evidence="2">
    <location>
        <begin position="49"/>
        <end position="223"/>
    </location>
</feature>
<dbReference type="Pfam" id="PF20237">
    <property type="entry name" value="DUF6594"/>
    <property type="match status" value="1"/>
</dbReference>
<dbReference type="EMBL" id="LN649230">
    <property type="protein sequence ID" value="CEI59944.1"/>
    <property type="molecule type" value="Genomic_DNA"/>
</dbReference>
<dbReference type="STRING" id="56646.A0A2L2SS86"/>
<evidence type="ECO:0000313" key="3">
    <source>
        <dbReference type="EMBL" id="CEI59944.1"/>
    </source>
</evidence>
<keyword evidence="1" id="KW-0812">Transmembrane</keyword>
<evidence type="ECO:0000256" key="1">
    <source>
        <dbReference type="SAM" id="Phobius"/>
    </source>
</evidence>
<dbReference type="Proteomes" id="UP000245910">
    <property type="component" value="Chromosome II"/>
</dbReference>
<accession>A0A2L2SS86</accession>
<keyword evidence="4" id="KW-1185">Reference proteome</keyword>
<sequence length="661" mass="72104">MTLPMYRSHNTFAAQNVEGNLFKILAQECMEQIYDDNPDAKFGSVAVLSFARLHHINLHYFEVELAADLADIVDKGTTTRKQLLEIRTRLRDYGAAIADYERVLKHWHQPPKEQLTAFHKTILPQRFRELIKQDRCSWDNAYIPLRSDNPRLVGFIGRVLAAVMGGLALVVPMLIMAIPGAPVKNLVTTPIAIVLVAVCIASLSQGSWRDVLGMTAAYAAVLVVFVGVDKPKCCGESVGATIIARLGYTEHTINPMASSFKKLAKLADKDALKSARIPTNIVAGGVSGESKTESLVTSDLQGPGVPMTADSIKLLTDAYKKHEADARHSSLRMVASVTSNMAISQGTTAFGLGESITVAAGDLFNWLRTGIEKVVNITKSAATGFWEFVVQIGKVVYRAVLNIIEAVVGVVEWAFNKTKTGVEKVIRYVEFLLKWDDIRRTKQVAHNLVKYYLYEMVSGIETAKEAFDECHALAGFVAFTGNFLFFTEAMDISPANVFGVPSTTMGVIGALAAGGADVLAAKMPIENNAVYILRKITIVATFMTKIIFSDPGQKYLTKGKLSFMKADDNRKVGAVFNTALVFPALFCSCFHFYELSKKPAGKDRSLAIVGETSNMVQYVGRVSYCVAIFDPELTTRVIPASIMAGCNVVMCGLETAGAVIF</sequence>